<dbReference type="EMBL" id="BNJQ01000035">
    <property type="protein sequence ID" value="GHP11616.1"/>
    <property type="molecule type" value="Genomic_DNA"/>
</dbReference>
<name>A0A830HW30_9CHLO</name>
<gene>
    <name evidence="2" type="ORF">PPROV_001034400</name>
</gene>
<protein>
    <submittedName>
        <fullName evidence="2">Uncharacterized protein</fullName>
    </submittedName>
</protein>
<feature type="region of interest" description="Disordered" evidence="1">
    <location>
        <begin position="384"/>
        <end position="430"/>
    </location>
</feature>
<evidence type="ECO:0000313" key="2">
    <source>
        <dbReference type="EMBL" id="GHP11616.1"/>
    </source>
</evidence>
<reference evidence="2" key="1">
    <citation type="submission" date="2020-10" db="EMBL/GenBank/DDBJ databases">
        <title>Unveiling of a novel bifunctional photoreceptor, Dualchrome1, isolated from a cosmopolitan green alga.</title>
        <authorList>
            <person name="Suzuki S."/>
            <person name="Kawachi M."/>
        </authorList>
    </citation>
    <scope>NUCLEOTIDE SEQUENCE</scope>
    <source>
        <strain evidence="2">NIES 2893</strain>
    </source>
</reference>
<sequence length="474" mass="50776">MSFVRQLRVSGWSPPCFLALAVLFTSLSVPYVLLKQHAVLHGGGGGSSTQDGLAQAVNELLEKHVLCTQSKAKAATLGLSTFLKVEKAGHGTRSTYRIIKHKWETLPEGRRNCRGGLPSKESVRRAATAHLGAFAACGSATGYAFYLATDSTLRDYVRSRDAAMSVDLGDASVLEDTDALATALASQPKKKPQILLTPHEEVEKRRWRDVCLFSGTLPDWGPRNERASASKCGHRIYVNGPTTTVECSPPDAPQTGERAIAIAIAESDAKQGITGTKPGSAKTVLPCLLSCAKEGREVILSRPPGWLRGGGSRAMRATTAEDLPKKTGLGWIFATKMANAHLIWLPSAVRNPLDPLQLLHDVVMPYLSSMETPEREKRRLNLTAHEDNSGDESELDLPDPPSRFVLMHAGGGGAGNALEKPSKHGSGASSAFPDDVLAHAKSILAPFALKPPIAMSELPKRVRLEDAIIGTDVP</sequence>
<organism evidence="2 3">
    <name type="scientific">Pycnococcus provasolii</name>
    <dbReference type="NCBI Taxonomy" id="41880"/>
    <lineage>
        <taxon>Eukaryota</taxon>
        <taxon>Viridiplantae</taxon>
        <taxon>Chlorophyta</taxon>
        <taxon>Pseudoscourfieldiophyceae</taxon>
        <taxon>Pseudoscourfieldiales</taxon>
        <taxon>Pycnococcaceae</taxon>
        <taxon>Pycnococcus</taxon>
    </lineage>
</organism>
<dbReference type="AlphaFoldDB" id="A0A830HW30"/>
<keyword evidence="3" id="KW-1185">Reference proteome</keyword>
<evidence type="ECO:0000256" key="1">
    <source>
        <dbReference type="SAM" id="MobiDB-lite"/>
    </source>
</evidence>
<proteinExistence type="predicted"/>
<dbReference type="Proteomes" id="UP000660262">
    <property type="component" value="Unassembled WGS sequence"/>
</dbReference>
<comment type="caution">
    <text evidence="2">The sequence shown here is derived from an EMBL/GenBank/DDBJ whole genome shotgun (WGS) entry which is preliminary data.</text>
</comment>
<evidence type="ECO:0000313" key="3">
    <source>
        <dbReference type="Proteomes" id="UP000660262"/>
    </source>
</evidence>
<accession>A0A830HW30</accession>